<evidence type="ECO:0000256" key="1">
    <source>
        <dbReference type="SAM" id="Coils"/>
    </source>
</evidence>
<feature type="region of interest" description="Disordered" evidence="2">
    <location>
        <begin position="254"/>
        <end position="282"/>
    </location>
</feature>
<reference evidence="3" key="1">
    <citation type="submission" date="2019-04" db="EMBL/GenBank/DDBJ databases">
        <authorList>
            <consortium name="Science for Life Laboratories"/>
        </authorList>
    </citation>
    <scope>NUCLEOTIDE SEQUENCE</scope>
    <source>
        <strain evidence="3">MBLW1</strain>
    </source>
</reference>
<dbReference type="EMBL" id="LR586016">
    <property type="protein sequence ID" value="VIP00647.1"/>
    <property type="molecule type" value="Genomic_DNA"/>
</dbReference>
<evidence type="ECO:0000313" key="3">
    <source>
        <dbReference type="EMBL" id="VIP00647.1"/>
    </source>
</evidence>
<name>A0A6C2YGV4_9BACT</name>
<keyword evidence="1" id="KW-0175">Coiled coil</keyword>
<accession>A0A6C2YGV4</accession>
<protein>
    <submittedName>
        <fullName evidence="3">Uncharacterized protein</fullName>
    </submittedName>
</protein>
<feature type="coiled-coil region" evidence="1">
    <location>
        <begin position="24"/>
        <end position="101"/>
    </location>
</feature>
<dbReference type="EMBL" id="LR593887">
    <property type="protein sequence ID" value="VTR96712.1"/>
    <property type="molecule type" value="Genomic_DNA"/>
</dbReference>
<dbReference type="InParanoid" id="A0A6C2YGV4"/>
<evidence type="ECO:0000256" key="2">
    <source>
        <dbReference type="SAM" id="MobiDB-lite"/>
    </source>
</evidence>
<dbReference type="AlphaFoldDB" id="A0A6C2YGV4"/>
<proteinExistence type="predicted"/>
<evidence type="ECO:0000313" key="4">
    <source>
        <dbReference type="Proteomes" id="UP000464378"/>
    </source>
</evidence>
<gene>
    <name evidence="3" type="ORF">GMBLW1_33130</name>
</gene>
<feature type="coiled-coil region" evidence="1">
    <location>
        <begin position="220"/>
        <end position="254"/>
    </location>
</feature>
<feature type="compositionally biased region" description="Low complexity" evidence="2">
    <location>
        <begin position="265"/>
        <end position="276"/>
    </location>
</feature>
<sequence length="625" mass="72823">MDSTADRNALRILAAAVVAQQAALTEEEWRLQQRQQSLDEHEQQLASHFQNRQARLEALLQELRSARAAHREERTATLAQLEAAQADIDRQLAEAEAAHRETLAERDRIHALRQRFIKRWHRHWDSRRQAHDRRQAELDAREARLNHDRAKLESTLAQSQSLQTAYQEQVAANQTEFSNREAALLAHVREREQSVSQREEQLRRQGEQLAVEMQSFAAQRHLAQESIQQLVREQSALEQRILAERSQLSELQQLRRAAMKPADAPSPVVDQSSDSSGESDAEYRTKLERIQQRENELRQFSEFLSDHRRILVEQLGKLAAHQGEWQQGLCDTVREMETLGDAFESVEDQLDQQHSQVRSEVLEITAQRKSVLRQQLWLQGLARKVESAALAVKRNAIRQQSEWEFRMAELASRERWLESAVAHLAEIRRHERAFVRATLQRHDHYRQEWLDARYRWEELEQTVQAERQQLAEQTVALEKTRQSWLATVPDSARRQLIRHERWLARERARVLQSLQNREDCLDHERARLESDVTQWTAQLVQQMESWTTAADRWTMQQAGFWLQSAQQQLSQAFAAAWQEREQAMDSLCQQFQHQIATLSEQLQQALRISSAGTSEGSGAVPRLVA</sequence>
<keyword evidence="4" id="KW-1185">Reference proteome</keyword>
<dbReference type="RefSeq" id="WP_162655849.1">
    <property type="nucleotide sequence ID" value="NZ_LR593887.1"/>
</dbReference>
<dbReference type="KEGG" id="tim:GMBLW1_33130"/>
<organism evidence="3">
    <name type="scientific">Tuwongella immobilis</name>
    <dbReference type="NCBI Taxonomy" id="692036"/>
    <lineage>
        <taxon>Bacteria</taxon>
        <taxon>Pseudomonadati</taxon>
        <taxon>Planctomycetota</taxon>
        <taxon>Planctomycetia</taxon>
        <taxon>Gemmatales</taxon>
        <taxon>Gemmataceae</taxon>
        <taxon>Tuwongella</taxon>
    </lineage>
</organism>
<dbReference type="Proteomes" id="UP000464378">
    <property type="component" value="Chromosome"/>
</dbReference>